<feature type="domain" description="Protein kinase" evidence="2">
    <location>
        <begin position="1"/>
        <end position="257"/>
    </location>
</feature>
<dbReference type="PANTHER" id="PTHR12984">
    <property type="entry name" value="SCY1-RELATED S/T PROTEIN KINASE-LIKE"/>
    <property type="match status" value="1"/>
</dbReference>
<dbReference type="SUPFAM" id="SSF48371">
    <property type="entry name" value="ARM repeat"/>
    <property type="match status" value="1"/>
</dbReference>
<feature type="compositionally biased region" description="Polar residues" evidence="1">
    <location>
        <begin position="525"/>
        <end position="535"/>
    </location>
</feature>
<dbReference type="InterPro" id="IPR011009">
    <property type="entry name" value="Kinase-like_dom_sf"/>
</dbReference>
<feature type="region of interest" description="Disordered" evidence="1">
    <location>
        <begin position="586"/>
        <end position="723"/>
    </location>
</feature>
<dbReference type="SUPFAM" id="SSF56112">
    <property type="entry name" value="Protein kinase-like (PK-like)"/>
    <property type="match status" value="1"/>
</dbReference>
<accession>A0AAF0EIP1</accession>
<dbReference type="InterPro" id="IPR016024">
    <property type="entry name" value="ARM-type_fold"/>
</dbReference>
<dbReference type="PROSITE" id="PS50011">
    <property type="entry name" value="PROTEIN_KINASE_DOM"/>
    <property type="match status" value="1"/>
</dbReference>
<dbReference type="AlphaFoldDB" id="A0AAF0EIP1"/>
<dbReference type="Gene3D" id="1.10.510.10">
    <property type="entry name" value="Transferase(Phosphotransferase) domain 1"/>
    <property type="match status" value="1"/>
</dbReference>
<dbReference type="GO" id="GO:0006409">
    <property type="term" value="P:tRNA export from nucleus"/>
    <property type="evidence" value="ECO:0007669"/>
    <property type="project" value="TreeGrafter"/>
</dbReference>
<sequence length="763" mass="83500">MYNNMAQNAVKKIRSIRHPYMLKFLEVAESHGTIYLVVEHIEPLISKLTALSQGKGREPSTPSWIAWGLGNVAKALSFIHNQTKSIHGNVHPGSIFLSSSGEWLLGGLELLSNPTEPDALITKYGGIPPKSSAYAPPEVLQCGWRVVQDYPLLTVDSYAFCLVAIEAFNGKVPATLPNFAAGRIPAPLYPLLKRMVLPEPNKRLNVGGLVQLGQQPGGFLATNVLCEVESLLEEFRLADKDAKSGILQQVLAKHGHLAPVFEQYKILPVLIEAFRYQRGSHTEDLEFSTHQLLPVMLKMGRNLDSASWTRLLGNPIIGAFTTQDRAMLHILLTNAKMYSEHLSESVVSTKFWAMLLKSFHSPLDPIRSAALDCVALFLPKFNDRILNNDLPRELAKLQKDVRPAIRLQTIKILSQLSHRLRATTKADMLIPAFKCSLCDNYDQIRLYGISAFRENADNFDGEVSAKSVIPALSPRLVDPNGEVRERAYEVLQLYLDKVTSYTATLSSVSTEMPMAASDKPDSIESRTQSAKSKNTNKSGFSAFLSATAGSAATALTDWALAQIEEDESLAAQVTLGLQNESAHALDMAEAQELSPPPAVPLHAGRGMSLNDKKSKGEQVSQAILHADQAPKSKIVPKVNDTKSVMPPAQPLPSLQASPSLTENKSTDIIPNSGSKRNVTTNTAIPNKPPLSSTSTPAAQTRVPSSSATSPGDNTVQRTPAAPIMSKEEKIAQLNKIREERRAVCFFFCHTYLQRIAQLKQSKS</sequence>
<dbReference type="SMART" id="SM00220">
    <property type="entry name" value="S_TKc"/>
    <property type="match status" value="1"/>
</dbReference>
<feature type="compositionally biased region" description="Polar residues" evidence="1">
    <location>
        <begin position="652"/>
        <end position="717"/>
    </location>
</feature>
<evidence type="ECO:0000313" key="3">
    <source>
        <dbReference type="EMBL" id="WFD26359.1"/>
    </source>
</evidence>
<dbReference type="InterPro" id="IPR051177">
    <property type="entry name" value="CIK-Related_Protein"/>
</dbReference>
<dbReference type="GO" id="GO:0004672">
    <property type="term" value="F:protein kinase activity"/>
    <property type="evidence" value="ECO:0007669"/>
    <property type="project" value="InterPro"/>
</dbReference>
<dbReference type="Gene3D" id="3.30.200.20">
    <property type="entry name" value="Phosphorylase Kinase, domain 1"/>
    <property type="match status" value="1"/>
</dbReference>
<keyword evidence="4" id="KW-1185">Reference proteome</keyword>
<organism evidence="3 4">
    <name type="scientific">Malassezia nana</name>
    <dbReference type="NCBI Taxonomy" id="180528"/>
    <lineage>
        <taxon>Eukaryota</taxon>
        <taxon>Fungi</taxon>
        <taxon>Dikarya</taxon>
        <taxon>Basidiomycota</taxon>
        <taxon>Ustilaginomycotina</taxon>
        <taxon>Malasseziomycetes</taxon>
        <taxon>Malasseziales</taxon>
        <taxon>Malasseziaceae</taxon>
        <taxon>Malassezia</taxon>
    </lineage>
</organism>
<evidence type="ECO:0000259" key="2">
    <source>
        <dbReference type="PROSITE" id="PS50011"/>
    </source>
</evidence>
<dbReference type="Gene3D" id="1.25.10.10">
    <property type="entry name" value="Leucine-rich Repeat Variant"/>
    <property type="match status" value="1"/>
</dbReference>
<gene>
    <name evidence="3" type="primary">CEX1</name>
    <name evidence="3" type="ORF">MNAN1_001340</name>
</gene>
<dbReference type="GO" id="GO:0005524">
    <property type="term" value="F:ATP binding"/>
    <property type="evidence" value="ECO:0007669"/>
    <property type="project" value="InterPro"/>
</dbReference>
<dbReference type="InterPro" id="IPR000719">
    <property type="entry name" value="Prot_kinase_dom"/>
</dbReference>
<dbReference type="InterPro" id="IPR011989">
    <property type="entry name" value="ARM-like"/>
</dbReference>
<dbReference type="Proteomes" id="UP001213623">
    <property type="component" value="Chromosome 2"/>
</dbReference>
<name>A0AAF0EIP1_9BASI</name>
<dbReference type="PANTHER" id="PTHR12984:SF3">
    <property type="entry name" value="N-TERMINAL KINASE-LIKE PROTEIN"/>
    <property type="match status" value="1"/>
</dbReference>
<proteinExistence type="predicted"/>
<reference evidence="3" key="1">
    <citation type="submission" date="2023-03" db="EMBL/GenBank/DDBJ databases">
        <title>Mating type loci evolution in Malassezia.</title>
        <authorList>
            <person name="Coelho M.A."/>
        </authorList>
    </citation>
    <scope>NUCLEOTIDE SEQUENCE</scope>
    <source>
        <strain evidence="3">CBS 9557</strain>
    </source>
</reference>
<evidence type="ECO:0000313" key="4">
    <source>
        <dbReference type="Proteomes" id="UP001213623"/>
    </source>
</evidence>
<dbReference type="GO" id="GO:0005737">
    <property type="term" value="C:cytoplasm"/>
    <property type="evidence" value="ECO:0007669"/>
    <property type="project" value="TreeGrafter"/>
</dbReference>
<feature type="region of interest" description="Disordered" evidence="1">
    <location>
        <begin position="510"/>
        <end position="535"/>
    </location>
</feature>
<dbReference type="EMBL" id="CP119893">
    <property type="protein sequence ID" value="WFD26359.1"/>
    <property type="molecule type" value="Genomic_DNA"/>
</dbReference>
<protein>
    <submittedName>
        <fullName evidence="3">Nuclear aminoacylation-dependent tRNA export pathway component</fullName>
    </submittedName>
</protein>
<evidence type="ECO:0000256" key="1">
    <source>
        <dbReference type="SAM" id="MobiDB-lite"/>
    </source>
</evidence>